<feature type="compositionally biased region" description="Low complexity" evidence="1">
    <location>
        <begin position="190"/>
        <end position="204"/>
    </location>
</feature>
<protein>
    <submittedName>
        <fullName evidence="2">Uncharacterized protein</fullName>
    </submittedName>
</protein>
<dbReference type="EMBL" id="JANBVO010000082">
    <property type="protein sequence ID" value="KAJ9130642.1"/>
    <property type="molecule type" value="Genomic_DNA"/>
</dbReference>
<comment type="caution">
    <text evidence="2">The sequence shown here is derived from an EMBL/GenBank/DDBJ whole genome shotgun (WGS) entry which is preliminary data.</text>
</comment>
<gene>
    <name evidence="2" type="ORF">NKR23_g12096</name>
</gene>
<dbReference type="Proteomes" id="UP001174694">
    <property type="component" value="Unassembled WGS sequence"/>
</dbReference>
<accession>A0AA38VJ24</accession>
<reference evidence="2" key="1">
    <citation type="submission" date="2022-07" db="EMBL/GenBank/DDBJ databases">
        <title>Fungi with potential for degradation of polypropylene.</title>
        <authorList>
            <person name="Gostincar C."/>
        </authorList>
    </citation>
    <scope>NUCLEOTIDE SEQUENCE</scope>
    <source>
        <strain evidence="2">EXF-13308</strain>
    </source>
</reference>
<sequence length="243" mass="26618">MFEEPDPLDTALTFAAQGLVKAGLPVEHFLKLISNRKFEDAAEHGKQQLQDKGSWSGQSHTPSTKTLLPVLVKKLRSLWQVLGGRLSGSPWDHTNYGINCDDNMEVWHILSGTVIPPEITLTESDIANMTNDDMKHTVYGAGGVGAARKGFFFTHSMRYSAVVNTFFTLDDEGAAPMKFFNPQTVAKQPSSASSASSEETASSDSIRDSIDGAKDEKMGRREVGSRSTVHGYLERVLNGFLCF</sequence>
<dbReference type="AlphaFoldDB" id="A0AA38VJ24"/>
<feature type="region of interest" description="Disordered" evidence="1">
    <location>
        <begin position="185"/>
        <end position="225"/>
    </location>
</feature>
<evidence type="ECO:0000313" key="3">
    <source>
        <dbReference type="Proteomes" id="UP001174694"/>
    </source>
</evidence>
<evidence type="ECO:0000313" key="2">
    <source>
        <dbReference type="EMBL" id="KAJ9130642.1"/>
    </source>
</evidence>
<organism evidence="2 3">
    <name type="scientific">Pleurostoma richardsiae</name>
    <dbReference type="NCBI Taxonomy" id="41990"/>
    <lineage>
        <taxon>Eukaryota</taxon>
        <taxon>Fungi</taxon>
        <taxon>Dikarya</taxon>
        <taxon>Ascomycota</taxon>
        <taxon>Pezizomycotina</taxon>
        <taxon>Sordariomycetes</taxon>
        <taxon>Sordariomycetidae</taxon>
        <taxon>Calosphaeriales</taxon>
        <taxon>Pleurostomataceae</taxon>
        <taxon>Pleurostoma</taxon>
    </lineage>
</organism>
<name>A0AA38VJ24_9PEZI</name>
<proteinExistence type="predicted"/>
<feature type="compositionally biased region" description="Basic and acidic residues" evidence="1">
    <location>
        <begin position="205"/>
        <end position="224"/>
    </location>
</feature>
<evidence type="ECO:0000256" key="1">
    <source>
        <dbReference type="SAM" id="MobiDB-lite"/>
    </source>
</evidence>
<keyword evidence="3" id="KW-1185">Reference proteome</keyword>